<gene>
    <name evidence="1" type="ORF">N7494_000617</name>
</gene>
<organism evidence="1 2">
    <name type="scientific">Penicillium frequentans</name>
    <dbReference type="NCBI Taxonomy" id="3151616"/>
    <lineage>
        <taxon>Eukaryota</taxon>
        <taxon>Fungi</taxon>
        <taxon>Dikarya</taxon>
        <taxon>Ascomycota</taxon>
        <taxon>Pezizomycotina</taxon>
        <taxon>Eurotiomycetes</taxon>
        <taxon>Eurotiomycetidae</taxon>
        <taxon>Eurotiales</taxon>
        <taxon>Aspergillaceae</taxon>
        <taxon>Penicillium</taxon>
    </lineage>
</organism>
<dbReference type="EMBL" id="JAQIZZ010000001">
    <property type="protein sequence ID" value="KAJ5556702.1"/>
    <property type="molecule type" value="Genomic_DNA"/>
</dbReference>
<reference evidence="1 2" key="1">
    <citation type="journal article" date="2023" name="IMA Fungus">
        <title>Comparative genomic study of the Penicillium genus elucidates a diverse pangenome and 15 lateral gene transfer events.</title>
        <authorList>
            <person name="Petersen C."/>
            <person name="Sorensen T."/>
            <person name="Nielsen M.R."/>
            <person name="Sondergaard T.E."/>
            <person name="Sorensen J.L."/>
            <person name="Fitzpatrick D.A."/>
            <person name="Frisvad J.C."/>
            <person name="Nielsen K.L."/>
        </authorList>
    </citation>
    <scope>NUCLEOTIDE SEQUENCE [LARGE SCALE GENOMIC DNA]</scope>
    <source>
        <strain evidence="1 2">IBT 35679</strain>
    </source>
</reference>
<comment type="caution">
    <text evidence="1">The sequence shown here is derived from an EMBL/GenBank/DDBJ whole genome shotgun (WGS) entry which is preliminary data.</text>
</comment>
<sequence>MNRVLDGKLMFHDMDELKIDIEMIVALVHYDVTRKFLRKIQDTEQGANDRLFVYLSSMKHLRHIGLSEIIRSG</sequence>
<keyword evidence="2" id="KW-1185">Reference proteome</keyword>
<protein>
    <submittedName>
        <fullName evidence="1">Uncharacterized protein</fullName>
    </submittedName>
</protein>
<evidence type="ECO:0000313" key="1">
    <source>
        <dbReference type="EMBL" id="KAJ5556702.1"/>
    </source>
</evidence>
<dbReference type="AlphaFoldDB" id="A0AAD6D6A4"/>
<evidence type="ECO:0000313" key="2">
    <source>
        <dbReference type="Proteomes" id="UP001220324"/>
    </source>
</evidence>
<accession>A0AAD6D6A4</accession>
<name>A0AAD6D6A4_9EURO</name>
<proteinExistence type="predicted"/>
<dbReference type="Proteomes" id="UP001220324">
    <property type="component" value="Unassembled WGS sequence"/>
</dbReference>